<evidence type="ECO:0000313" key="2">
    <source>
        <dbReference type="Proteomes" id="UP000509429"/>
    </source>
</evidence>
<dbReference type="EMBL" id="CP054490">
    <property type="protein sequence ID" value="QKQ24328.1"/>
    <property type="molecule type" value="Genomic_DNA"/>
</dbReference>
<dbReference type="KEGG" id="reo:HUE58_04165"/>
<dbReference type="Pfam" id="PF19669">
    <property type="entry name" value="DUF6172"/>
    <property type="match status" value="1"/>
</dbReference>
<gene>
    <name evidence="1" type="ORF">HUE58_04165</name>
</gene>
<dbReference type="RefSeq" id="WP_174605765.1">
    <property type="nucleotide sequence ID" value="NZ_CP054490.1"/>
</dbReference>
<proteinExistence type="predicted"/>
<dbReference type="Proteomes" id="UP000509429">
    <property type="component" value="Chromosome"/>
</dbReference>
<evidence type="ECO:0000313" key="1">
    <source>
        <dbReference type="EMBL" id="QKQ24328.1"/>
    </source>
</evidence>
<protein>
    <submittedName>
        <fullName evidence="1">Uncharacterized protein</fullName>
    </submittedName>
</protein>
<dbReference type="InterPro" id="IPR046170">
    <property type="entry name" value="DUF6172"/>
</dbReference>
<keyword evidence="2" id="KW-1185">Reference proteome</keyword>
<dbReference type="AlphaFoldDB" id="A0A6N0HPM9"/>
<reference evidence="1 2" key="1">
    <citation type="submission" date="2020-05" db="EMBL/GenBank/DDBJ databases">
        <title>Horizontal transmission and recombination maintain forever young bacterial symbiont genomes.</title>
        <authorList>
            <person name="Russell S.L."/>
            <person name="Pepper-Tunick E."/>
            <person name="Svedberg J."/>
            <person name="Byrne A."/>
            <person name="Ruelas Castillo J."/>
            <person name="Vollmers C."/>
            <person name="Beinart R.A."/>
            <person name="Corbett-Detig R."/>
        </authorList>
    </citation>
    <scope>NUCLEOTIDE SEQUENCE [LARGE SCALE GENOMIC DNA]</scope>
    <source>
        <strain evidence="1">JDF_Ridge</strain>
    </source>
</reference>
<accession>A0A6N0HPM9</accession>
<sequence>MKKIFSFSHPKKQRPRVVEAIKYELKKYIKRERNKKLPEEVDFWDFDCRYGTDETSCGVIHVSEINKVISEANAEGLDSFFLEVLSKPGVRTKKPEEEKEEENFLD</sequence>
<organism evidence="1 2">
    <name type="scientific">Candidatus Ruthia endofausta</name>
    <dbReference type="NCBI Taxonomy" id="2738852"/>
    <lineage>
        <taxon>Bacteria</taxon>
        <taxon>Pseudomonadati</taxon>
        <taxon>Pseudomonadota</taxon>
        <taxon>Gammaproteobacteria</taxon>
        <taxon>Candidatus Pseudothioglobaceae</taxon>
        <taxon>Candidatus Ruthturnera</taxon>
    </lineage>
</organism>
<name>A0A6N0HPM9_9GAMM</name>